<dbReference type="Pfam" id="PF03489">
    <property type="entry name" value="SapB_2"/>
    <property type="match status" value="1"/>
</dbReference>
<keyword evidence="6" id="KW-0325">Glycoprotein</keyword>
<dbReference type="GO" id="GO:0005576">
    <property type="term" value="C:extracellular region"/>
    <property type="evidence" value="ECO:0007669"/>
    <property type="project" value="UniProtKB-SubCell"/>
</dbReference>
<keyword evidence="3" id="KW-0732">Signal</keyword>
<protein>
    <submittedName>
        <fullName evidence="11">Saposin B-type domain-containing protein</fullName>
    </submittedName>
</protein>
<keyword evidence="5" id="KW-1015">Disulfide bond</keyword>
<dbReference type="InterPro" id="IPR051428">
    <property type="entry name" value="Sphingo_Act-Surfact_Prot"/>
</dbReference>
<dbReference type="PROSITE" id="PS51110">
    <property type="entry name" value="SAP_A"/>
    <property type="match status" value="1"/>
</dbReference>
<evidence type="ECO:0000313" key="11">
    <source>
        <dbReference type="WBParaSite" id="maker-uti_cns_0002046-snap-gene-0.6-mRNA-1"/>
    </source>
</evidence>
<dbReference type="AlphaFoldDB" id="A0A1I8GHM1"/>
<keyword evidence="4" id="KW-0677">Repeat</keyword>
<dbReference type="InterPro" id="IPR011001">
    <property type="entry name" value="Saposin-like"/>
</dbReference>
<evidence type="ECO:0000259" key="8">
    <source>
        <dbReference type="PROSITE" id="PS50015"/>
    </source>
</evidence>
<dbReference type="SUPFAM" id="SSF47862">
    <property type="entry name" value="Saposin"/>
    <property type="match status" value="3"/>
</dbReference>
<feature type="region of interest" description="Disordered" evidence="7">
    <location>
        <begin position="230"/>
        <end position="254"/>
    </location>
</feature>
<evidence type="ECO:0000259" key="9">
    <source>
        <dbReference type="PROSITE" id="PS51110"/>
    </source>
</evidence>
<evidence type="ECO:0000256" key="7">
    <source>
        <dbReference type="SAM" id="MobiDB-lite"/>
    </source>
</evidence>
<evidence type="ECO:0000256" key="6">
    <source>
        <dbReference type="ARBA" id="ARBA00023180"/>
    </source>
</evidence>
<feature type="compositionally biased region" description="Pro residues" evidence="7">
    <location>
        <begin position="235"/>
        <end position="244"/>
    </location>
</feature>
<name>A0A1I8GHM1_9PLAT</name>
<proteinExistence type="predicted"/>
<dbReference type="InterPro" id="IPR003119">
    <property type="entry name" value="SAP_A"/>
</dbReference>
<feature type="domain" description="Saposin B-type" evidence="8">
    <location>
        <begin position="194"/>
        <end position="234"/>
    </location>
</feature>
<dbReference type="Pfam" id="PF02199">
    <property type="entry name" value="SapA"/>
    <property type="match status" value="1"/>
</dbReference>
<dbReference type="WBParaSite" id="maker-uti_cns_0002046-snap-gene-0.6-mRNA-1">
    <property type="protein sequence ID" value="maker-uti_cns_0002046-snap-gene-0.6-mRNA-1"/>
    <property type="gene ID" value="maker-uti_cns_0002046-snap-gene-0.6"/>
</dbReference>
<accession>A0A1I8GHM1</accession>
<evidence type="ECO:0000256" key="2">
    <source>
        <dbReference type="ARBA" id="ARBA00022525"/>
    </source>
</evidence>
<evidence type="ECO:0000256" key="3">
    <source>
        <dbReference type="ARBA" id="ARBA00022729"/>
    </source>
</evidence>
<dbReference type="InterPro" id="IPR008139">
    <property type="entry name" value="SaposinB_dom"/>
</dbReference>
<comment type="subcellular location">
    <subcellularLocation>
        <location evidence="1">Secreted</location>
    </subcellularLocation>
</comment>
<feature type="domain" description="Saposin B-type" evidence="8">
    <location>
        <begin position="43"/>
        <end position="126"/>
    </location>
</feature>
<evidence type="ECO:0000256" key="1">
    <source>
        <dbReference type="ARBA" id="ARBA00004613"/>
    </source>
</evidence>
<dbReference type="PROSITE" id="PS50015">
    <property type="entry name" value="SAP_B"/>
    <property type="match status" value="3"/>
</dbReference>
<dbReference type="Gene3D" id="1.10.225.10">
    <property type="entry name" value="Saposin-like"/>
    <property type="match status" value="3"/>
</dbReference>
<feature type="domain" description="Saposin A-type" evidence="9">
    <location>
        <begin position="3"/>
        <end position="43"/>
    </location>
</feature>
<evidence type="ECO:0000256" key="4">
    <source>
        <dbReference type="ARBA" id="ARBA00022737"/>
    </source>
</evidence>
<sequence>LTASGSTPSCSSGQGFWCSSNAAARRCGAVDFCRQPRAPPDAASSACSLCRAALGDAKRAVLAGQPESEIAQLLKSHLPRDQLAEETLEAVKSLIETYLAEAVRALRSGAEPSQLCALLALCNQTAVDAATRPSATPAKLTAHPVLQLMQLQASSKSAITPQKPLSQVGCQRCHKLVAAARQLVRDDRPQAEVSKLLRCSNAIDKYLSIIFELLSTELDPTIVCQTLGACQQPPQQQPPLPSPPTTTRRPEAARAGSQCHLCGFVIRGVERRLGTSRSKAAIVAALNEVCSALSQPARPKCDSLVQRSAPLMARLLSNGARPGLVCSTAGLCSDDRRPQPPAKWILAYQRAARGQRSAAAVHSRDLL</sequence>
<dbReference type="InterPro" id="IPR008138">
    <property type="entry name" value="SapB_2"/>
</dbReference>
<keyword evidence="10" id="KW-1185">Reference proteome</keyword>
<evidence type="ECO:0000313" key="10">
    <source>
        <dbReference type="Proteomes" id="UP000095280"/>
    </source>
</evidence>
<feature type="domain" description="Saposin B-type" evidence="8">
    <location>
        <begin position="255"/>
        <end position="336"/>
    </location>
</feature>
<organism evidence="10 11">
    <name type="scientific">Macrostomum lignano</name>
    <dbReference type="NCBI Taxonomy" id="282301"/>
    <lineage>
        <taxon>Eukaryota</taxon>
        <taxon>Metazoa</taxon>
        <taxon>Spiralia</taxon>
        <taxon>Lophotrochozoa</taxon>
        <taxon>Platyhelminthes</taxon>
        <taxon>Rhabditophora</taxon>
        <taxon>Macrostomorpha</taxon>
        <taxon>Macrostomida</taxon>
        <taxon>Macrostomidae</taxon>
        <taxon>Macrostomum</taxon>
    </lineage>
</organism>
<dbReference type="PANTHER" id="PTHR11480:SF3">
    <property type="entry name" value="BCDNA.GH08312"/>
    <property type="match status" value="1"/>
</dbReference>
<dbReference type="PANTHER" id="PTHR11480">
    <property type="entry name" value="SAPOSIN-RELATED"/>
    <property type="match status" value="1"/>
</dbReference>
<keyword evidence="2" id="KW-0964">Secreted</keyword>
<evidence type="ECO:0000256" key="5">
    <source>
        <dbReference type="ARBA" id="ARBA00023157"/>
    </source>
</evidence>
<dbReference type="SMART" id="SM00741">
    <property type="entry name" value="SapB"/>
    <property type="match status" value="3"/>
</dbReference>
<reference evidence="11" key="1">
    <citation type="submission" date="2016-11" db="UniProtKB">
        <authorList>
            <consortium name="WormBaseParasite"/>
        </authorList>
    </citation>
    <scope>IDENTIFICATION</scope>
</reference>
<dbReference type="Proteomes" id="UP000095280">
    <property type="component" value="Unplaced"/>
</dbReference>